<keyword evidence="4" id="KW-1185">Reference proteome</keyword>
<comment type="caution">
    <text evidence="3">The sequence shown here is derived from an EMBL/GenBank/DDBJ whole genome shotgun (WGS) entry which is preliminary data.</text>
</comment>
<keyword evidence="2" id="KW-0812">Transmembrane</keyword>
<keyword evidence="2" id="KW-0472">Membrane</keyword>
<feature type="compositionally biased region" description="Acidic residues" evidence="1">
    <location>
        <begin position="14"/>
        <end position="25"/>
    </location>
</feature>
<evidence type="ECO:0000256" key="1">
    <source>
        <dbReference type="SAM" id="MobiDB-lite"/>
    </source>
</evidence>
<reference evidence="3 4" key="1">
    <citation type="journal article" date="2023" name="Int. J. Mol. Sci.">
        <title>De Novo Assembly and Annotation of 11 Diverse Shrub Willow (Salix) Genomes Reveals Novel Gene Organization in Sex-Linked Regions.</title>
        <authorList>
            <person name="Hyden B."/>
            <person name="Feng K."/>
            <person name="Yates T.B."/>
            <person name="Jawdy S."/>
            <person name="Cereghino C."/>
            <person name="Smart L.B."/>
            <person name="Muchero W."/>
        </authorList>
    </citation>
    <scope>NUCLEOTIDE SEQUENCE [LARGE SCALE GENOMIC DNA]</scope>
    <source>
        <tissue evidence="3">Shoot tip</tissue>
    </source>
</reference>
<feature type="region of interest" description="Disordered" evidence="1">
    <location>
        <begin position="1"/>
        <end position="31"/>
    </location>
</feature>
<proteinExistence type="predicted"/>
<dbReference type="EMBL" id="JAPFFJ010000004">
    <property type="protein sequence ID" value="KAJ6428974.1"/>
    <property type="molecule type" value="Genomic_DNA"/>
</dbReference>
<dbReference type="Proteomes" id="UP001162972">
    <property type="component" value="Chromosome 8"/>
</dbReference>
<protein>
    <submittedName>
        <fullName evidence="3">Uncharacterized protein</fullName>
    </submittedName>
</protein>
<accession>A0AAD6KUR3</accession>
<evidence type="ECO:0000313" key="4">
    <source>
        <dbReference type="Proteomes" id="UP001162972"/>
    </source>
</evidence>
<feature type="transmembrane region" description="Helical" evidence="2">
    <location>
        <begin position="46"/>
        <end position="64"/>
    </location>
</feature>
<dbReference type="AlphaFoldDB" id="A0AAD6KUR3"/>
<organism evidence="3 4">
    <name type="scientific">Salix udensis</name>
    <dbReference type="NCBI Taxonomy" id="889485"/>
    <lineage>
        <taxon>Eukaryota</taxon>
        <taxon>Viridiplantae</taxon>
        <taxon>Streptophyta</taxon>
        <taxon>Embryophyta</taxon>
        <taxon>Tracheophyta</taxon>
        <taxon>Spermatophyta</taxon>
        <taxon>Magnoliopsida</taxon>
        <taxon>eudicotyledons</taxon>
        <taxon>Gunneridae</taxon>
        <taxon>Pentapetalae</taxon>
        <taxon>rosids</taxon>
        <taxon>fabids</taxon>
        <taxon>Malpighiales</taxon>
        <taxon>Salicaceae</taxon>
        <taxon>Saliceae</taxon>
        <taxon>Salix</taxon>
    </lineage>
</organism>
<gene>
    <name evidence="3" type="ORF">OIU84_020586</name>
</gene>
<evidence type="ECO:0000256" key="2">
    <source>
        <dbReference type="SAM" id="Phobius"/>
    </source>
</evidence>
<sequence>MMCMKMSEQRIQDTNEDEHAENEDSDQGKRHYLPQIYSKTGHTNKIFRLASFAGAAFIHVWQIMAENASPVYSSNQ</sequence>
<evidence type="ECO:0000313" key="3">
    <source>
        <dbReference type="EMBL" id="KAJ6428974.1"/>
    </source>
</evidence>
<keyword evidence="2" id="KW-1133">Transmembrane helix</keyword>
<name>A0AAD6KUR3_9ROSI</name>